<accession>A0A061S3D1</accession>
<dbReference type="GO" id="GO:0005737">
    <property type="term" value="C:cytoplasm"/>
    <property type="evidence" value="ECO:0007669"/>
    <property type="project" value="TreeGrafter"/>
</dbReference>
<dbReference type="InterPro" id="IPR016496">
    <property type="entry name" value="GTPase_HflX"/>
</dbReference>
<dbReference type="PRINTS" id="PR00326">
    <property type="entry name" value="GTP1OBG"/>
</dbReference>
<evidence type="ECO:0000256" key="1">
    <source>
        <dbReference type="SAM" id="MobiDB-lite"/>
    </source>
</evidence>
<dbReference type="InterPro" id="IPR006073">
    <property type="entry name" value="GTP-bd"/>
</dbReference>
<sequence length="278" mass="30222">GGGESELRLQRQRIVRRQKALRMKLAEVQRTRAQQRKRRKRSGVFTVAVVGYTNAGKSSLVGALSRREAEAADLLFATLDPLLARCHLPSGRQVVLSDTVGFIRNLPHQLVDAFRATLEEVVEAEVLLHVIDASSAAARQQRESVISVLRELGLKDADISERVIEVWNKVDALEVAEGTASPDGGRTGEDDEQDDDQEGHPSSAEAGSPGAEEDSILLRDIDRQIEKNVGGSEVQAARVLTSAATGLGLDRLKMMVDEKIKATAVSRGRPFQALSKSN</sequence>
<feature type="domain" description="Hflx-type G" evidence="2">
    <location>
        <begin position="45"/>
        <end position="264"/>
    </location>
</feature>
<protein>
    <submittedName>
        <fullName evidence="3">Gtp-binding protein</fullName>
    </submittedName>
</protein>
<evidence type="ECO:0000259" key="2">
    <source>
        <dbReference type="PROSITE" id="PS51705"/>
    </source>
</evidence>
<dbReference type="InterPro" id="IPR030394">
    <property type="entry name" value="G_HFLX_dom"/>
</dbReference>
<dbReference type="EMBL" id="GBEZ01007982">
    <property type="protein sequence ID" value="JAC77519.1"/>
    <property type="molecule type" value="Transcribed_RNA"/>
</dbReference>
<dbReference type="NCBIfam" id="TIGR03156">
    <property type="entry name" value="GTP_HflX"/>
    <property type="match status" value="1"/>
</dbReference>
<dbReference type="Gene3D" id="3.40.50.300">
    <property type="entry name" value="P-loop containing nucleotide triphosphate hydrolases"/>
    <property type="match status" value="1"/>
</dbReference>
<dbReference type="InterPro" id="IPR027417">
    <property type="entry name" value="P-loop_NTPase"/>
</dbReference>
<evidence type="ECO:0000313" key="3">
    <source>
        <dbReference type="EMBL" id="JAC77519.1"/>
    </source>
</evidence>
<name>A0A061S3D1_9CHLO</name>
<dbReference type="CDD" id="cd01878">
    <property type="entry name" value="HflX"/>
    <property type="match status" value="1"/>
</dbReference>
<dbReference type="AlphaFoldDB" id="A0A061S3D1"/>
<feature type="non-terminal residue" evidence="3">
    <location>
        <position position="1"/>
    </location>
</feature>
<dbReference type="PROSITE" id="PS51705">
    <property type="entry name" value="G_HFLX"/>
    <property type="match status" value="1"/>
</dbReference>
<organism evidence="3">
    <name type="scientific">Tetraselmis sp. GSL018</name>
    <dbReference type="NCBI Taxonomy" id="582737"/>
    <lineage>
        <taxon>Eukaryota</taxon>
        <taxon>Viridiplantae</taxon>
        <taxon>Chlorophyta</taxon>
        <taxon>core chlorophytes</taxon>
        <taxon>Chlorodendrophyceae</taxon>
        <taxon>Chlorodendrales</taxon>
        <taxon>Chlorodendraceae</taxon>
        <taxon>Tetraselmis</taxon>
    </lineage>
</organism>
<dbReference type="PANTHER" id="PTHR10229">
    <property type="entry name" value="GTP-BINDING PROTEIN HFLX"/>
    <property type="match status" value="1"/>
</dbReference>
<feature type="region of interest" description="Disordered" evidence="1">
    <location>
        <begin position="175"/>
        <end position="214"/>
    </location>
</feature>
<dbReference type="GO" id="GO:0005525">
    <property type="term" value="F:GTP binding"/>
    <property type="evidence" value="ECO:0007669"/>
    <property type="project" value="InterPro"/>
</dbReference>
<dbReference type="GO" id="GO:0043022">
    <property type="term" value="F:ribosome binding"/>
    <property type="evidence" value="ECO:0007669"/>
    <property type="project" value="TreeGrafter"/>
</dbReference>
<dbReference type="Pfam" id="PF01926">
    <property type="entry name" value="MMR_HSR1"/>
    <property type="match status" value="1"/>
</dbReference>
<proteinExistence type="predicted"/>
<reference evidence="3" key="1">
    <citation type="submission" date="2014-05" db="EMBL/GenBank/DDBJ databases">
        <title>The transcriptome of the halophilic microalga Tetraselmis sp. GSL018 isolated from the Great Salt Lake, Utah.</title>
        <authorList>
            <person name="Jinkerson R.E."/>
            <person name="D'Adamo S."/>
            <person name="Posewitz M.C."/>
        </authorList>
    </citation>
    <scope>NUCLEOTIDE SEQUENCE</scope>
    <source>
        <strain evidence="3">GSL018</strain>
    </source>
</reference>
<dbReference type="PANTHER" id="PTHR10229:SF8">
    <property type="entry name" value="GTPASE HFLX"/>
    <property type="match status" value="1"/>
</dbReference>
<gene>
    <name evidence="3" type="ORF">TSPGSL018_17477</name>
</gene>
<dbReference type="SUPFAM" id="SSF52540">
    <property type="entry name" value="P-loop containing nucleoside triphosphate hydrolases"/>
    <property type="match status" value="1"/>
</dbReference>